<evidence type="ECO:0000313" key="1">
    <source>
        <dbReference type="EMBL" id="VEL09944.1"/>
    </source>
</evidence>
<dbReference type="Proteomes" id="UP000784294">
    <property type="component" value="Unassembled WGS sequence"/>
</dbReference>
<dbReference type="EMBL" id="CAAALY010007633">
    <property type="protein sequence ID" value="VEL09944.1"/>
    <property type="molecule type" value="Genomic_DNA"/>
</dbReference>
<sequence>MQIIQLIICKFNSTGQSKCEALKFVSAQNHSLCQLGLAKTLFNGLSLYHVHIRIVNTSSLPSGLSCILIGAQVTGFHLSMPLAGLEPGLWLCGKRSRIGHKTFLFMCMNHTVYASTGQLYYHNPDSSPAEAGNGAINTVKVEAAVPFNLDGIDQGRRSAATVETFVYHLIHFMKSTVQDLPLASGSVHAGACSSIYYNIDLALGKCTMFPLSKFSLEDSKRSGSFVKMLDSPYLFSMDHYFLADLGEVSRPRSRGVD</sequence>
<name>A0A3S5CI09_9PLAT</name>
<dbReference type="AlphaFoldDB" id="A0A3S5CI09"/>
<organism evidence="1 2">
    <name type="scientific">Protopolystoma xenopodis</name>
    <dbReference type="NCBI Taxonomy" id="117903"/>
    <lineage>
        <taxon>Eukaryota</taxon>
        <taxon>Metazoa</taxon>
        <taxon>Spiralia</taxon>
        <taxon>Lophotrochozoa</taxon>
        <taxon>Platyhelminthes</taxon>
        <taxon>Monogenea</taxon>
        <taxon>Polyopisthocotylea</taxon>
        <taxon>Polystomatidea</taxon>
        <taxon>Polystomatidae</taxon>
        <taxon>Protopolystoma</taxon>
    </lineage>
</organism>
<reference evidence="1" key="1">
    <citation type="submission" date="2018-11" db="EMBL/GenBank/DDBJ databases">
        <authorList>
            <consortium name="Pathogen Informatics"/>
        </authorList>
    </citation>
    <scope>NUCLEOTIDE SEQUENCE</scope>
</reference>
<evidence type="ECO:0000313" key="2">
    <source>
        <dbReference type="Proteomes" id="UP000784294"/>
    </source>
</evidence>
<proteinExistence type="predicted"/>
<comment type="caution">
    <text evidence="1">The sequence shown here is derived from an EMBL/GenBank/DDBJ whole genome shotgun (WGS) entry which is preliminary data.</text>
</comment>
<keyword evidence="2" id="KW-1185">Reference proteome</keyword>
<gene>
    <name evidence="1" type="ORF">PXEA_LOCUS3384</name>
</gene>
<accession>A0A3S5CI09</accession>
<protein>
    <submittedName>
        <fullName evidence="1">Uncharacterized protein</fullName>
    </submittedName>
</protein>